<keyword evidence="4" id="KW-0001">2Fe-2S</keyword>
<evidence type="ECO:0000256" key="8">
    <source>
        <dbReference type="ARBA" id="ARBA00023014"/>
    </source>
</evidence>
<comment type="cofactor">
    <cofactor evidence="9">
        <name>[2Fe-2S] cluster</name>
        <dbReference type="ChEBI" id="CHEBI:190135"/>
    </cofactor>
</comment>
<name>A0A388SBW6_9BURK</name>
<dbReference type="RefSeq" id="WP_116269461.1">
    <property type="nucleotide sequence ID" value="NZ_BGZJ01000001.1"/>
</dbReference>
<evidence type="ECO:0000259" key="10">
    <source>
        <dbReference type="PROSITE" id="PS51085"/>
    </source>
</evidence>
<keyword evidence="3" id="KW-0813">Transport</keyword>
<dbReference type="Proteomes" id="UP000266091">
    <property type="component" value="Unassembled WGS sequence"/>
</dbReference>
<evidence type="ECO:0000256" key="3">
    <source>
        <dbReference type="ARBA" id="ARBA00022448"/>
    </source>
</evidence>
<dbReference type="Gene3D" id="3.10.20.30">
    <property type="match status" value="1"/>
</dbReference>
<dbReference type="GO" id="GO:0009055">
    <property type="term" value="F:electron transfer activity"/>
    <property type="evidence" value="ECO:0007669"/>
    <property type="project" value="InterPro"/>
</dbReference>
<dbReference type="PANTHER" id="PTHR23426:SF65">
    <property type="entry name" value="FERREDOXIN-2, MITOCHONDRIAL"/>
    <property type="match status" value="1"/>
</dbReference>
<dbReference type="PROSITE" id="PS00814">
    <property type="entry name" value="ADX"/>
    <property type="match status" value="1"/>
</dbReference>
<evidence type="ECO:0000256" key="2">
    <source>
        <dbReference type="ARBA" id="ARBA00019395"/>
    </source>
</evidence>
<evidence type="ECO:0000256" key="6">
    <source>
        <dbReference type="ARBA" id="ARBA00022982"/>
    </source>
</evidence>
<dbReference type="CDD" id="cd00207">
    <property type="entry name" value="fer2"/>
    <property type="match status" value="1"/>
</dbReference>
<keyword evidence="8" id="KW-0411">Iron-sulfur</keyword>
<evidence type="ECO:0000256" key="4">
    <source>
        <dbReference type="ARBA" id="ARBA00022714"/>
    </source>
</evidence>
<evidence type="ECO:0000313" key="11">
    <source>
        <dbReference type="EMBL" id="GBO92979.1"/>
    </source>
</evidence>
<dbReference type="OrthoDB" id="9793027at2"/>
<organism evidence="11 12">
    <name type="scientific">Mesosutterella multiformis</name>
    <dbReference type="NCBI Taxonomy" id="2259133"/>
    <lineage>
        <taxon>Bacteria</taxon>
        <taxon>Pseudomonadati</taxon>
        <taxon>Pseudomonadota</taxon>
        <taxon>Betaproteobacteria</taxon>
        <taxon>Burkholderiales</taxon>
        <taxon>Sutterellaceae</taxon>
        <taxon>Mesosutterella</taxon>
    </lineage>
</organism>
<evidence type="ECO:0000256" key="7">
    <source>
        <dbReference type="ARBA" id="ARBA00023004"/>
    </source>
</evidence>
<keyword evidence="7" id="KW-0408">Iron</keyword>
<keyword evidence="12" id="KW-1185">Reference proteome</keyword>
<dbReference type="InterPro" id="IPR012675">
    <property type="entry name" value="Beta-grasp_dom_sf"/>
</dbReference>
<dbReference type="EMBL" id="BGZJ01000001">
    <property type="protein sequence ID" value="GBO92979.1"/>
    <property type="molecule type" value="Genomic_DNA"/>
</dbReference>
<proteinExistence type="inferred from homology"/>
<dbReference type="GO" id="GO:0046872">
    <property type="term" value="F:metal ion binding"/>
    <property type="evidence" value="ECO:0007669"/>
    <property type="project" value="UniProtKB-KW"/>
</dbReference>
<dbReference type="InterPro" id="IPR018298">
    <property type="entry name" value="Adrenodoxin_Fe-S_BS"/>
</dbReference>
<dbReference type="GO" id="GO:0051537">
    <property type="term" value="F:2 iron, 2 sulfur cluster binding"/>
    <property type="evidence" value="ECO:0007669"/>
    <property type="project" value="UniProtKB-KW"/>
</dbReference>
<comment type="similarity">
    <text evidence="1">Belongs to the adrenodoxin/putidaredoxin family.</text>
</comment>
<keyword evidence="5" id="KW-0479">Metal-binding</keyword>
<reference evidence="11 12" key="1">
    <citation type="journal article" date="2018" name="Int. J. Syst. Evol. Microbiol.">
        <title>Mesosutterella multiformis gen. nov., sp. nov., a member of the family Sutterellaceae and Sutterella megalosphaeroides sp. nov., isolated from human faeces.</title>
        <authorList>
            <person name="Sakamoto M."/>
            <person name="Ikeyama N."/>
            <person name="Kunihiro T."/>
            <person name="Iino T."/>
            <person name="Yuki M."/>
            <person name="Ohkuma M."/>
        </authorList>
    </citation>
    <scope>NUCLEOTIDE SEQUENCE [LARGE SCALE GENOMIC DNA]</scope>
    <source>
        <strain evidence="11 12">4NBBH2</strain>
    </source>
</reference>
<evidence type="ECO:0000256" key="5">
    <source>
        <dbReference type="ARBA" id="ARBA00022723"/>
    </source>
</evidence>
<comment type="caution">
    <text evidence="11">The sequence shown here is derived from an EMBL/GenBank/DDBJ whole genome shotgun (WGS) entry which is preliminary data.</text>
</comment>
<evidence type="ECO:0000256" key="1">
    <source>
        <dbReference type="ARBA" id="ARBA00010914"/>
    </source>
</evidence>
<dbReference type="PANTHER" id="PTHR23426">
    <property type="entry name" value="FERREDOXIN/ADRENODOXIN"/>
    <property type="match status" value="1"/>
</dbReference>
<evidence type="ECO:0000256" key="9">
    <source>
        <dbReference type="ARBA" id="ARBA00034078"/>
    </source>
</evidence>
<dbReference type="NCBIfam" id="TIGR02007">
    <property type="entry name" value="fdx_isc"/>
    <property type="match status" value="1"/>
</dbReference>
<feature type="domain" description="2Fe-2S ferredoxin-type" evidence="10">
    <location>
        <begin position="2"/>
        <end position="104"/>
    </location>
</feature>
<accession>A0A401LL81</accession>
<protein>
    <recommendedName>
        <fullName evidence="2">2Fe-2S ferredoxin</fullName>
    </recommendedName>
</protein>
<dbReference type="InterPro" id="IPR001041">
    <property type="entry name" value="2Fe-2S_ferredoxin-type"/>
</dbReference>
<dbReference type="GO" id="GO:0140647">
    <property type="term" value="P:P450-containing electron transport chain"/>
    <property type="evidence" value="ECO:0007669"/>
    <property type="project" value="InterPro"/>
</dbReference>
<dbReference type="AlphaFoldDB" id="A0A388SBW6"/>
<keyword evidence="6" id="KW-0249">Electron transport</keyword>
<accession>A0A388SBW6</accession>
<dbReference type="GO" id="GO:0005829">
    <property type="term" value="C:cytosol"/>
    <property type="evidence" value="ECO:0007669"/>
    <property type="project" value="TreeGrafter"/>
</dbReference>
<dbReference type="PRINTS" id="PR00355">
    <property type="entry name" value="ADRENODOXIN"/>
</dbReference>
<evidence type="ECO:0000313" key="12">
    <source>
        <dbReference type="Proteomes" id="UP000266091"/>
    </source>
</evidence>
<sequence>MPKITVLPNPKYCPEGAEFEMATGENLIRGLLSHGVKIEHACEMSCACSTCHVIIRKGFDSLEEPSDKEYDCLDKAWGVGALSRLSCQVKVADEDLTIEVPKYTRNQVSEDD</sequence>
<dbReference type="InterPro" id="IPR011536">
    <property type="entry name" value="Fdx_isc"/>
</dbReference>
<dbReference type="SUPFAM" id="SSF54292">
    <property type="entry name" value="2Fe-2S ferredoxin-like"/>
    <property type="match status" value="1"/>
</dbReference>
<dbReference type="InterPro" id="IPR001055">
    <property type="entry name" value="Adrenodoxin-like"/>
</dbReference>
<dbReference type="InterPro" id="IPR036010">
    <property type="entry name" value="2Fe-2S_ferredoxin-like_sf"/>
</dbReference>
<dbReference type="PROSITE" id="PS51085">
    <property type="entry name" value="2FE2S_FER_2"/>
    <property type="match status" value="1"/>
</dbReference>
<gene>
    <name evidence="11" type="primary">fdx</name>
    <name evidence="11" type="ORF">MESMUL_03330</name>
</gene>
<dbReference type="Pfam" id="PF00111">
    <property type="entry name" value="Fer2"/>
    <property type="match status" value="1"/>
</dbReference>